<comment type="subcellular location">
    <subcellularLocation>
        <location evidence="6">Cell membrane</location>
        <topology evidence="6">Multi-pass membrane protein</topology>
    </subcellularLocation>
    <subcellularLocation>
        <location evidence="1">Membrane</location>
        <topology evidence="1">Multi-pass membrane protein</topology>
    </subcellularLocation>
</comment>
<feature type="transmembrane region" description="Helical" evidence="6">
    <location>
        <begin position="207"/>
        <end position="228"/>
    </location>
</feature>
<keyword evidence="6" id="KW-1003">Cell membrane</keyword>
<evidence type="ECO:0000256" key="1">
    <source>
        <dbReference type="ARBA" id="ARBA00004141"/>
    </source>
</evidence>
<evidence type="ECO:0000313" key="8">
    <source>
        <dbReference type="Proteomes" id="UP001500432"/>
    </source>
</evidence>
<organism evidence="7 8">
    <name type="scientific">Sinomonas flava</name>
    <dbReference type="NCBI Taxonomy" id="496857"/>
    <lineage>
        <taxon>Bacteria</taxon>
        <taxon>Bacillati</taxon>
        <taxon>Actinomycetota</taxon>
        <taxon>Actinomycetes</taxon>
        <taxon>Micrococcales</taxon>
        <taxon>Micrococcaceae</taxon>
        <taxon>Sinomonas</taxon>
    </lineage>
</organism>
<keyword evidence="4 6" id="KW-1133">Transmembrane helix</keyword>
<feature type="transmembrane region" description="Helical" evidence="6">
    <location>
        <begin position="71"/>
        <end position="89"/>
    </location>
</feature>
<dbReference type="EMBL" id="BAAAQW010000006">
    <property type="protein sequence ID" value="GAA2201325.1"/>
    <property type="molecule type" value="Genomic_DNA"/>
</dbReference>
<protein>
    <recommendedName>
        <fullName evidence="6">Probable membrane transporter protein</fullName>
    </recommendedName>
</protein>
<dbReference type="PANTHER" id="PTHR43701">
    <property type="entry name" value="MEMBRANE TRANSPORTER PROTEIN MJ0441-RELATED"/>
    <property type="match status" value="1"/>
</dbReference>
<name>A0ABN3BWK8_9MICC</name>
<reference evidence="7 8" key="1">
    <citation type="journal article" date="2019" name="Int. J. Syst. Evol. Microbiol.">
        <title>The Global Catalogue of Microorganisms (GCM) 10K type strain sequencing project: providing services to taxonomists for standard genome sequencing and annotation.</title>
        <authorList>
            <consortium name="The Broad Institute Genomics Platform"/>
            <consortium name="The Broad Institute Genome Sequencing Center for Infectious Disease"/>
            <person name="Wu L."/>
            <person name="Ma J."/>
        </authorList>
    </citation>
    <scope>NUCLEOTIDE SEQUENCE [LARGE SCALE GENOMIC DNA]</scope>
    <source>
        <strain evidence="7 8">JCM 16034</strain>
    </source>
</reference>
<dbReference type="InterPro" id="IPR002781">
    <property type="entry name" value="TM_pro_TauE-like"/>
</dbReference>
<gene>
    <name evidence="7" type="ORF">GCM10009849_25380</name>
</gene>
<evidence type="ECO:0000256" key="2">
    <source>
        <dbReference type="ARBA" id="ARBA00009142"/>
    </source>
</evidence>
<dbReference type="InterPro" id="IPR051598">
    <property type="entry name" value="TSUP/Inactive_protease-like"/>
</dbReference>
<keyword evidence="8" id="KW-1185">Reference proteome</keyword>
<dbReference type="Proteomes" id="UP001500432">
    <property type="component" value="Unassembled WGS sequence"/>
</dbReference>
<feature type="transmembrane region" description="Helical" evidence="6">
    <location>
        <begin position="177"/>
        <end position="195"/>
    </location>
</feature>
<evidence type="ECO:0000256" key="5">
    <source>
        <dbReference type="ARBA" id="ARBA00023136"/>
    </source>
</evidence>
<evidence type="ECO:0000256" key="3">
    <source>
        <dbReference type="ARBA" id="ARBA00022692"/>
    </source>
</evidence>
<sequence>MSTLFLGLLAALGVGAVIGLFGSGGGILAVPAFVLLGLSAHDAVAASLLVVTAAALVALAGGAWRHVRWGIAATFATFGAPAAALGAMVGKNIPGPFLLLGVAVLAVIAALAAMRRKTEHAGEPGCAKGSVPARLRCWAPSVLAAVVVGFLTGLLGVGGGFLLAPVLLVILRLPLRVAAATSLPVIAVNSISGLFQHSEQILGAGSAGVPLGYLAAAALVGSLIASRLSHRVPPHVLQRAFATLLVAVGMGTGAVGAVQLLA</sequence>
<feature type="transmembrane region" description="Helical" evidence="6">
    <location>
        <begin position="240"/>
        <end position="261"/>
    </location>
</feature>
<dbReference type="RefSeq" id="WP_344300100.1">
    <property type="nucleotide sequence ID" value="NZ_BAAAQW010000006.1"/>
</dbReference>
<feature type="transmembrane region" description="Helical" evidence="6">
    <location>
        <begin position="95"/>
        <end position="114"/>
    </location>
</feature>
<keyword evidence="5 6" id="KW-0472">Membrane</keyword>
<accession>A0ABN3BWK8</accession>
<evidence type="ECO:0000256" key="6">
    <source>
        <dbReference type="RuleBase" id="RU363041"/>
    </source>
</evidence>
<feature type="transmembrane region" description="Helical" evidence="6">
    <location>
        <begin position="45"/>
        <end position="64"/>
    </location>
</feature>
<dbReference type="PANTHER" id="PTHR43701:SF2">
    <property type="entry name" value="MEMBRANE TRANSPORTER PROTEIN YJNA-RELATED"/>
    <property type="match status" value="1"/>
</dbReference>
<keyword evidence="3 6" id="KW-0812">Transmembrane</keyword>
<dbReference type="Pfam" id="PF01925">
    <property type="entry name" value="TauE"/>
    <property type="match status" value="1"/>
</dbReference>
<comment type="similarity">
    <text evidence="2 6">Belongs to the 4-toluene sulfonate uptake permease (TSUP) (TC 2.A.102) family.</text>
</comment>
<proteinExistence type="inferred from homology"/>
<evidence type="ECO:0000313" key="7">
    <source>
        <dbReference type="EMBL" id="GAA2201325.1"/>
    </source>
</evidence>
<feature type="transmembrane region" description="Helical" evidence="6">
    <location>
        <begin position="142"/>
        <end position="171"/>
    </location>
</feature>
<evidence type="ECO:0000256" key="4">
    <source>
        <dbReference type="ARBA" id="ARBA00022989"/>
    </source>
</evidence>
<comment type="caution">
    <text evidence="7">The sequence shown here is derived from an EMBL/GenBank/DDBJ whole genome shotgun (WGS) entry which is preliminary data.</text>
</comment>